<organism evidence="13 14">
    <name type="scientific">Nothobranchius furzeri</name>
    <name type="common">Turquoise killifish</name>
    <dbReference type="NCBI Taxonomy" id="105023"/>
    <lineage>
        <taxon>Eukaryota</taxon>
        <taxon>Metazoa</taxon>
        <taxon>Chordata</taxon>
        <taxon>Craniata</taxon>
        <taxon>Vertebrata</taxon>
        <taxon>Euteleostomi</taxon>
        <taxon>Actinopterygii</taxon>
        <taxon>Neopterygii</taxon>
        <taxon>Teleostei</taxon>
        <taxon>Neoteleostei</taxon>
        <taxon>Acanthomorphata</taxon>
        <taxon>Ovalentaria</taxon>
        <taxon>Atherinomorphae</taxon>
        <taxon>Cyprinodontiformes</taxon>
        <taxon>Nothobranchiidae</taxon>
        <taxon>Nothobranchius</taxon>
    </lineage>
</organism>
<evidence type="ECO:0000313" key="14">
    <source>
        <dbReference type="Proteomes" id="UP000694548"/>
    </source>
</evidence>
<evidence type="ECO:0000256" key="3">
    <source>
        <dbReference type="ARBA" id="ARBA00022729"/>
    </source>
</evidence>
<evidence type="ECO:0000313" key="13">
    <source>
        <dbReference type="Ensembl" id="ENSNFUP00015039908.1"/>
    </source>
</evidence>
<dbReference type="GO" id="GO:0031902">
    <property type="term" value="C:late endosome membrane"/>
    <property type="evidence" value="ECO:0007669"/>
    <property type="project" value="TreeGrafter"/>
</dbReference>
<dbReference type="PRINTS" id="PR00336">
    <property type="entry name" value="LYSASSOCTDMP"/>
</dbReference>
<evidence type="ECO:0000256" key="9">
    <source>
        <dbReference type="SAM" id="MobiDB-lite"/>
    </source>
</evidence>
<gene>
    <name evidence="13" type="primary">cd68</name>
</gene>
<keyword evidence="8" id="KW-0458">Lysosome</keyword>
<feature type="compositionally biased region" description="Low complexity" evidence="9">
    <location>
        <begin position="63"/>
        <end position="97"/>
    </location>
</feature>
<dbReference type="GO" id="GO:0072594">
    <property type="term" value="P:establishment of protein localization to organelle"/>
    <property type="evidence" value="ECO:0007669"/>
    <property type="project" value="TreeGrafter"/>
</dbReference>
<keyword evidence="14" id="KW-1185">Reference proteome</keyword>
<feature type="transmembrane region" description="Helical" evidence="10">
    <location>
        <begin position="319"/>
        <end position="342"/>
    </location>
</feature>
<reference evidence="13" key="3">
    <citation type="submission" date="2025-09" db="UniProtKB">
        <authorList>
            <consortium name="Ensembl"/>
        </authorList>
    </citation>
    <scope>IDENTIFICATION</scope>
</reference>
<sequence>MTKTSHTHPVSVRCSELRSELRLATMQRAVVLIFMACCALSALSLAKEKYKPSSSMAPAHGFTNVPTTTKIPKPPTTTTTTATTPPKSTKATTTTATTVTTTPKTTNATTTTATTITTTPTTTNATTTTATTITTTPISTTTAPTPTPPTNVTVGNYTVLTSDGKLCLMATMAIQIQLVSQKATGNFTIQPKQTSASGHCSNSKPNADLTLTFKQGSITFHFNKSVADGTVFVDSLSFSVNYPLTNAGISAGHTPYTASNSSLHLFSAKIGHSYSCKTESIYMGNNLYLSVEKNKMQAFNFSSNDFGKPDPCPADRSDYSVAIAVGVTLLVLIVIVLVVYLLGRRRRAAGYQSL</sequence>
<proteinExistence type="inferred from homology"/>
<evidence type="ECO:0000259" key="12">
    <source>
        <dbReference type="Pfam" id="PF21222"/>
    </source>
</evidence>
<evidence type="ECO:0000256" key="2">
    <source>
        <dbReference type="ARBA" id="ARBA00022692"/>
    </source>
</evidence>
<dbReference type="PROSITE" id="PS51407">
    <property type="entry name" value="LAMP_3"/>
    <property type="match status" value="1"/>
</dbReference>
<feature type="domain" description="Lysosome-associated membrane glycoprotein 2-like transmembrane" evidence="12">
    <location>
        <begin position="323"/>
        <end position="352"/>
    </location>
</feature>
<dbReference type="PANTHER" id="PTHR11506:SF2">
    <property type="entry name" value="MACROSIALIN"/>
    <property type="match status" value="1"/>
</dbReference>
<evidence type="ECO:0000256" key="8">
    <source>
        <dbReference type="PROSITE-ProRule" id="PRU00740"/>
    </source>
</evidence>
<evidence type="ECO:0000256" key="5">
    <source>
        <dbReference type="ARBA" id="ARBA00022989"/>
    </source>
</evidence>
<reference evidence="13" key="1">
    <citation type="submission" date="2014-08" db="EMBL/GenBank/DDBJ databases">
        <authorList>
            <person name="Senf B."/>
            <person name="Petzold A."/>
            <person name="Downie B.R."/>
            <person name="Koch P."/>
            <person name="Platzer M."/>
        </authorList>
    </citation>
    <scope>NUCLEOTIDE SEQUENCE [LARGE SCALE GENOMIC DNA]</scope>
    <source>
        <strain evidence="13">GRZ</strain>
    </source>
</reference>
<comment type="caution">
    <text evidence="8">Lacks conserved residue(s) required for the propagation of feature annotation.</text>
</comment>
<keyword evidence="2 8" id="KW-0812">Transmembrane</keyword>
<dbReference type="Proteomes" id="UP000694548">
    <property type="component" value="Chromosome sgr10"/>
</dbReference>
<comment type="subcellular location">
    <subcellularLocation>
        <location evidence="1">Endosome membrane</location>
        <topology evidence="1">Single-pass type I membrane protein</topology>
    </subcellularLocation>
    <subcellularLocation>
        <location evidence="8">Lysosome membrane</location>
        <topology evidence="8">Single-pass type I membrane protein</topology>
    </subcellularLocation>
</comment>
<evidence type="ECO:0000259" key="11">
    <source>
        <dbReference type="Pfam" id="PF01299"/>
    </source>
</evidence>
<evidence type="ECO:0000256" key="6">
    <source>
        <dbReference type="ARBA" id="ARBA00023136"/>
    </source>
</evidence>
<dbReference type="InterPro" id="IPR048528">
    <property type="entry name" value="Lamp2-like_luminal"/>
</dbReference>
<dbReference type="Ensembl" id="ENSNFUT00015041665.1">
    <property type="protein sequence ID" value="ENSNFUP00015039908.1"/>
    <property type="gene ID" value="ENSNFUG00015019217.1"/>
</dbReference>
<evidence type="ECO:0000256" key="4">
    <source>
        <dbReference type="ARBA" id="ARBA00022753"/>
    </source>
</evidence>
<accession>A0A8C6P8P5</accession>
<comment type="similarity">
    <text evidence="8">Belongs to the LAMP family.</text>
</comment>
<dbReference type="Pfam" id="PF01299">
    <property type="entry name" value="Lamp2-like_luminal"/>
    <property type="match status" value="1"/>
</dbReference>
<keyword evidence="3" id="KW-0732">Signal</keyword>
<feature type="region of interest" description="Disordered" evidence="9">
    <location>
        <begin position="61"/>
        <end position="97"/>
    </location>
</feature>
<evidence type="ECO:0000256" key="7">
    <source>
        <dbReference type="ARBA" id="ARBA00023180"/>
    </source>
</evidence>
<evidence type="ECO:0000256" key="1">
    <source>
        <dbReference type="ARBA" id="ARBA00004530"/>
    </source>
</evidence>
<dbReference type="PANTHER" id="PTHR11506">
    <property type="entry name" value="LYSOSOME-ASSOCIATED MEMBRANE GLYCOPROTEIN"/>
    <property type="match status" value="1"/>
</dbReference>
<keyword evidence="5 10" id="KW-1133">Transmembrane helix</keyword>
<dbReference type="GO" id="GO:0005886">
    <property type="term" value="C:plasma membrane"/>
    <property type="evidence" value="ECO:0007669"/>
    <property type="project" value="TreeGrafter"/>
</dbReference>
<dbReference type="GO" id="GO:0005765">
    <property type="term" value="C:lysosomal membrane"/>
    <property type="evidence" value="ECO:0007669"/>
    <property type="project" value="UniProtKB-SubCell"/>
</dbReference>
<dbReference type="Gene3D" id="2.40.160.110">
    <property type="match status" value="1"/>
</dbReference>
<reference evidence="13" key="2">
    <citation type="submission" date="2025-08" db="UniProtKB">
        <authorList>
            <consortium name="Ensembl"/>
        </authorList>
    </citation>
    <scope>IDENTIFICATION</scope>
</reference>
<evidence type="ECO:0008006" key="15">
    <source>
        <dbReference type="Google" id="ProtNLM"/>
    </source>
</evidence>
<protein>
    <recommendedName>
        <fullName evidence="15">CD68 molecule</fullName>
    </recommendedName>
</protein>
<keyword evidence="7" id="KW-0325">Glycoprotein</keyword>
<dbReference type="InterPro" id="IPR048524">
    <property type="entry name" value="Lamp2-like_TM"/>
</dbReference>
<dbReference type="AlphaFoldDB" id="A0A8C6P8P5"/>
<keyword evidence="4" id="KW-0967">Endosome</keyword>
<name>A0A8C6P8P5_NOTFU</name>
<evidence type="ECO:0000256" key="10">
    <source>
        <dbReference type="SAM" id="Phobius"/>
    </source>
</evidence>
<dbReference type="GeneTree" id="ENSGT00940000169954"/>
<dbReference type="InterPro" id="IPR002000">
    <property type="entry name" value="Lysosome-assoc_membr_glycop"/>
</dbReference>
<feature type="domain" description="Lysosome-associated membrane glycoprotein 2-like luminal" evidence="11">
    <location>
        <begin position="153"/>
        <end position="301"/>
    </location>
</feature>
<dbReference type="Pfam" id="PF21222">
    <property type="entry name" value="Lamp2_2nd"/>
    <property type="match status" value="1"/>
</dbReference>
<keyword evidence="6 8" id="KW-0472">Membrane</keyword>